<dbReference type="AlphaFoldDB" id="A9WN61"/>
<dbReference type="EMBL" id="CP000910">
    <property type="protein sequence ID" value="ABY22991.1"/>
    <property type="molecule type" value="Genomic_DNA"/>
</dbReference>
<name>A9WN61_RENSM</name>
<evidence type="ECO:0000313" key="2">
    <source>
        <dbReference type="Proteomes" id="UP000002007"/>
    </source>
</evidence>
<keyword evidence="2" id="KW-1185">Reference proteome</keyword>
<gene>
    <name evidence="1" type="ordered locus">RSal33209_1254</name>
</gene>
<protein>
    <submittedName>
        <fullName evidence="1">Hypothetical membrane protein</fullName>
    </submittedName>
</protein>
<proteinExistence type="predicted"/>
<dbReference type="KEGG" id="rsa:RSal33209_1254"/>
<dbReference type="RefSeq" id="WP_012244677.1">
    <property type="nucleotide sequence ID" value="NC_010168.1"/>
</dbReference>
<accession>A9WN61</accession>
<organism evidence="1 2">
    <name type="scientific">Renibacterium salmoninarum (strain ATCC 33209 / DSM 20767 / JCM 11484 / NBRC 15589 / NCIMB 2235)</name>
    <dbReference type="NCBI Taxonomy" id="288705"/>
    <lineage>
        <taxon>Bacteria</taxon>
        <taxon>Bacillati</taxon>
        <taxon>Actinomycetota</taxon>
        <taxon>Actinomycetes</taxon>
        <taxon>Micrococcales</taxon>
        <taxon>Micrococcaceae</taxon>
        <taxon>Renibacterium</taxon>
    </lineage>
</organism>
<dbReference type="HOGENOM" id="CLU_1915372_0_0_11"/>
<dbReference type="Proteomes" id="UP000002007">
    <property type="component" value="Chromosome"/>
</dbReference>
<reference evidence="2" key="1">
    <citation type="journal article" date="2008" name="J. Bacteriol.">
        <title>Genome sequence of the fish pathogen Renibacterium salmoninarum suggests reductive evolution away from an environmental Arthrobacter ancestor.</title>
        <authorList>
            <person name="Wiens G.D."/>
            <person name="Rockey D.D."/>
            <person name="Wu Z."/>
            <person name="Chang J."/>
            <person name="Levy R."/>
            <person name="Crane S."/>
            <person name="Chen D.S."/>
            <person name="Capri G.R."/>
            <person name="Burnett J.R."/>
            <person name="Sudheesh P.S."/>
            <person name="Schipma M.J."/>
            <person name="Burd H."/>
            <person name="Bhattacharyya A."/>
            <person name="Rhodes L.D."/>
            <person name="Kaul R."/>
            <person name="Strom M.S."/>
        </authorList>
    </citation>
    <scope>NUCLEOTIDE SEQUENCE [LARGE SCALE GENOMIC DNA]</scope>
    <source>
        <strain evidence="2">ATCC 33209 / DSM 20767 / JCM 11484 / NBRC 15589 / NCIMB 2235</strain>
    </source>
</reference>
<evidence type="ECO:0000313" key="1">
    <source>
        <dbReference type="EMBL" id="ABY22991.1"/>
    </source>
</evidence>
<sequence>MSSYFELATGLSAEVDGGCAGVAGLGFWPGTLGSGVGFWLGVGFVEGVGDDVGLAGLVSVGRGVSGGVGVGDGLTGQNIQSQHPSSACWVTAGAPAEATPAGTATAHIIAVAITIGSTTDFMLARVVNSLSS</sequence>